<keyword evidence="3" id="KW-1185">Reference proteome</keyword>
<evidence type="ECO:0000256" key="1">
    <source>
        <dbReference type="SAM" id="Phobius"/>
    </source>
</evidence>
<keyword evidence="1" id="KW-0812">Transmembrane</keyword>
<proteinExistence type="predicted"/>
<feature type="transmembrane region" description="Helical" evidence="1">
    <location>
        <begin position="108"/>
        <end position="128"/>
    </location>
</feature>
<organism evidence="2 3">
    <name type="scientific">Euzebya pacifica</name>
    <dbReference type="NCBI Taxonomy" id="1608957"/>
    <lineage>
        <taxon>Bacteria</taxon>
        <taxon>Bacillati</taxon>
        <taxon>Actinomycetota</taxon>
        <taxon>Nitriliruptoria</taxon>
        <taxon>Euzebyales</taxon>
    </lineage>
</organism>
<evidence type="ECO:0000313" key="2">
    <source>
        <dbReference type="EMBL" id="AXV05030.1"/>
    </source>
</evidence>
<feature type="transmembrane region" description="Helical" evidence="1">
    <location>
        <begin position="140"/>
        <end position="157"/>
    </location>
</feature>
<accession>A0A346XS33</accession>
<dbReference type="EMBL" id="CP031165">
    <property type="protein sequence ID" value="AXV05030.1"/>
    <property type="molecule type" value="Genomic_DNA"/>
</dbReference>
<dbReference type="AlphaFoldDB" id="A0A346XS33"/>
<dbReference type="Proteomes" id="UP000264006">
    <property type="component" value="Chromosome"/>
</dbReference>
<feature type="transmembrane region" description="Helical" evidence="1">
    <location>
        <begin position="65"/>
        <end position="88"/>
    </location>
</feature>
<keyword evidence="1" id="KW-1133">Transmembrane helix</keyword>
<protein>
    <recommendedName>
        <fullName evidence="4">DUF4386 family protein</fullName>
    </recommendedName>
</protein>
<keyword evidence="1" id="KW-0472">Membrane</keyword>
<gene>
    <name evidence="2" type="ORF">DVS28_a0323</name>
</gene>
<feature type="transmembrane region" description="Helical" evidence="1">
    <location>
        <begin position="25"/>
        <end position="44"/>
    </location>
</feature>
<dbReference type="KEGG" id="euz:DVS28_a0323"/>
<reference evidence="2 3" key="1">
    <citation type="submission" date="2018-09" db="EMBL/GenBank/DDBJ databases">
        <title>Complete genome sequence of Euzebya sp. DY32-46 isolated from seawater of Pacific Ocean.</title>
        <authorList>
            <person name="Xu L."/>
            <person name="Wu Y.-H."/>
            <person name="Xu X.-W."/>
        </authorList>
    </citation>
    <scope>NUCLEOTIDE SEQUENCE [LARGE SCALE GENOMIC DNA]</scope>
    <source>
        <strain evidence="2 3">DY32-46</strain>
    </source>
</reference>
<evidence type="ECO:0008006" key="4">
    <source>
        <dbReference type="Google" id="ProtNLM"/>
    </source>
</evidence>
<evidence type="ECO:0000313" key="3">
    <source>
        <dbReference type="Proteomes" id="UP000264006"/>
    </source>
</evidence>
<sequence length="201" mass="20383">MIAVAVVEAPVYWGAELQQAMTHPLWLPATTAALAALGLLMWALPALADAQGSALGRWGRRGAAAAVVGLFLNSGLLYTHTFVTPVLAADHPSAYAAFYGPDIPPVGLLVAFLLGRVGQHAGLVVFGVASWRAGTVPRAAAVLVVLGGALGLLTFAAGLSIGVAGVVNVVPLVGLAMMASALRRHDEVPAAVTVPRPSTVS</sequence>
<name>A0A346XS33_9ACTN</name>